<organism evidence="1 2">
    <name type="scientific">Clostridium ganghwense</name>
    <dbReference type="NCBI Taxonomy" id="312089"/>
    <lineage>
        <taxon>Bacteria</taxon>
        <taxon>Bacillati</taxon>
        <taxon>Bacillota</taxon>
        <taxon>Clostridia</taxon>
        <taxon>Eubacteriales</taxon>
        <taxon>Clostridiaceae</taxon>
        <taxon>Clostridium</taxon>
    </lineage>
</organism>
<gene>
    <name evidence="1" type="ORF">OXH55_02430</name>
</gene>
<name>A0ABT4CKC4_9CLOT</name>
<sequence length="133" mass="15876">MSKKQEILELHNQGKSIEEIVQSGYQKKYIQKVIRENKAKIVEKEECNKNSKNIKKEKNHCECSKEYKILKEEIQLLKSKLEKKVYEEKINISKELGDIKSFVNNLQECKEHIKDIHVEFKITWNKANTEKKK</sequence>
<proteinExistence type="predicted"/>
<dbReference type="Proteomes" id="UP001079657">
    <property type="component" value="Unassembled WGS sequence"/>
</dbReference>
<dbReference type="EMBL" id="JAPQES010000001">
    <property type="protein sequence ID" value="MCY6369503.1"/>
    <property type="molecule type" value="Genomic_DNA"/>
</dbReference>
<keyword evidence="2" id="KW-1185">Reference proteome</keyword>
<dbReference type="RefSeq" id="WP_268047882.1">
    <property type="nucleotide sequence ID" value="NZ_JAPQES010000001.1"/>
</dbReference>
<reference evidence="1" key="1">
    <citation type="submission" date="2022-12" db="EMBL/GenBank/DDBJ databases">
        <authorList>
            <person name="Wang J."/>
        </authorList>
    </citation>
    <scope>NUCLEOTIDE SEQUENCE</scope>
    <source>
        <strain evidence="1">HY-42-06</strain>
    </source>
</reference>
<comment type="caution">
    <text evidence="1">The sequence shown here is derived from an EMBL/GenBank/DDBJ whole genome shotgun (WGS) entry which is preliminary data.</text>
</comment>
<evidence type="ECO:0000313" key="1">
    <source>
        <dbReference type="EMBL" id="MCY6369503.1"/>
    </source>
</evidence>
<protein>
    <submittedName>
        <fullName evidence="1">Uncharacterized protein</fullName>
    </submittedName>
</protein>
<accession>A0ABT4CKC4</accession>
<evidence type="ECO:0000313" key="2">
    <source>
        <dbReference type="Proteomes" id="UP001079657"/>
    </source>
</evidence>